<organism evidence="1 2">
    <name type="scientific">Paenibacillus aceti</name>
    <dbReference type="NCBI Taxonomy" id="1820010"/>
    <lineage>
        <taxon>Bacteria</taxon>
        <taxon>Bacillati</taxon>
        <taxon>Bacillota</taxon>
        <taxon>Bacilli</taxon>
        <taxon>Bacillales</taxon>
        <taxon>Paenibacillaceae</taxon>
        <taxon>Paenibacillus</taxon>
    </lineage>
</organism>
<dbReference type="RefSeq" id="WP_120462574.1">
    <property type="nucleotide sequence ID" value="NZ_BMIW01000003.1"/>
</dbReference>
<name>A0ABQ1VPM6_9BACL</name>
<accession>A0ABQ1VPM6</accession>
<evidence type="ECO:0000313" key="1">
    <source>
        <dbReference type="EMBL" id="GGF86460.1"/>
    </source>
</evidence>
<comment type="caution">
    <text evidence="1">The sequence shown here is derived from an EMBL/GenBank/DDBJ whole genome shotgun (WGS) entry which is preliminary data.</text>
</comment>
<protein>
    <submittedName>
        <fullName evidence="1">Uncharacterized protein</fullName>
    </submittedName>
</protein>
<gene>
    <name evidence="1" type="ORF">GCM10010913_04950</name>
</gene>
<dbReference type="Proteomes" id="UP000608420">
    <property type="component" value="Unassembled WGS sequence"/>
</dbReference>
<dbReference type="EMBL" id="BMIW01000003">
    <property type="protein sequence ID" value="GGF86460.1"/>
    <property type="molecule type" value="Genomic_DNA"/>
</dbReference>
<reference evidence="2" key="1">
    <citation type="journal article" date="2019" name="Int. J. Syst. Evol. Microbiol.">
        <title>The Global Catalogue of Microorganisms (GCM) 10K type strain sequencing project: providing services to taxonomists for standard genome sequencing and annotation.</title>
        <authorList>
            <consortium name="The Broad Institute Genomics Platform"/>
            <consortium name="The Broad Institute Genome Sequencing Center for Infectious Disease"/>
            <person name="Wu L."/>
            <person name="Ma J."/>
        </authorList>
    </citation>
    <scope>NUCLEOTIDE SEQUENCE [LARGE SCALE GENOMIC DNA]</scope>
    <source>
        <strain evidence="2">CGMCC 1.15420</strain>
    </source>
</reference>
<sequence length="66" mass="7504">MKYHVQKALDKLRKLQNETTGVSIGTAMESAGWFFKQDFQVVIDDLETALAVIETKNDHAGERDHQ</sequence>
<keyword evidence="2" id="KW-1185">Reference proteome</keyword>
<proteinExistence type="predicted"/>
<evidence type="ECO:0000313" key="2">
    <source>
        <dbReference type="Proteomes" id="UP000608420"/>
    </source>
</evidence>